<gene>
    <name evidence="10" type="ORF">OIHEL45_01420</name>
</gene>
<evidence type="ECO:0000256" key="1">
    <source>
        <dbReference type="ARBA" id="ARBA00022448"/>
    </source>
</evidence>
<keyword evidence="11" id="KW-1185">Reference proteome</keyword>
<evidence type="ECO:0000313" key="10">
    <source>
        <dbReference type="EMBL" id="EDQ05428.1"/>
    </source>
</evidence>
<evidence type="ECO:0000256" key="7">
    <source>
        <dbReference type="ARBA" id="ARBA00022989"/>
    </source>
</evidence>
<evidence type="ECO:0000256" key="9">
    <source>
        <dbReference type="SAM" id="Phobius"/>
    </source>
</evidence>
<keyword evidence="1" id="KW-0813">Transport</keyword>
<dbReference type="PANTHER" id="PTHR30578">
    <property type="entry name" value="ELECTRON TRANSPORT COMPLEX PROTEIN RNFD"/>
    <property type="match status" value="1"/>
</dbReference>
<feature type="transmembrane region" description="Helical" evidence="9">
    <location>
        <begin position="184"/>
        <end position="204"/>
    </location>
</feature>
<dbReference type="RefSeq" id="WP_007117498.1">
    <property type="nucleotide sequence ID" value="NZ_ABID01000001.1"/>
</dbReference>
<evidence type="ECO:0000256" key="3">
    <source>
        <dbReference type="ARBA" id="ARBA00022630"/>
    </source>
</evidence>
<evidence type="ECO:0000256" key="6">
    <source>
        <dbReference type="ARBA" id="ARBA00022967"/>
    </source>
</evidence>
<evidence type="ECO:0000256" key="4">
    <source>
        <dbReference type="ARBA" id="ARBA00022643"/>
    </source>
</evidence>
<feature type="transmembrane region" description="Helical" evidence="9">
    <location>
        <begin position="41"/>
        <end position="59"/>
    </location>
</feature>
<feature type="transmembrane region" description="Helical" evidence="9">
    <location>
        <begin position="235"/>
        <end position="258"/>
    </location>
</feature>
<protein>
    <submittedName>
        <fullName evidence="10">Na(+)-translocating NADH-quinone reductase subunit B</fullName>
        <ecNumber evidence="10">1.6.5.-</ecNumber>
    </submittedName>
</protein>
<feature type="transmembrane region" description="Helical" evidence="9">
    <location>
        <begin position="141"/>
        <end position="164"/>
    </location>
</feature>
<keyword evidence="8 9" id="KW-0472">Membrane</keyword>
<evidence type="ECO:0000256" key="5">
    <source>
        <dbReference type="ARBA" id="ARBA00022692"/>
    </source>
</evidence>
<keyword evidence="2" id="KW-0597">Phosphoprotein</keyword>
<accession>A0ABM9X7P7</accession>
<sequence length="268" mass="28122">MTPPPPFLSRPWDGNRLTLVTLLAILAPLTASIVAHGFARLAALALALVLAALWHLAFAKLRKRPPEWGGIVTAMIFVTLVPATVLLWQQGVALSFGLVMGELIFGGRGRGFLSPAAVSLAFLLFSFPVDAAQPTDTASALAALAGGVLLVIAGILSWRLVIGFSVAVAACASQWPVPTIWPSWPSATLILGLVFLIGDPVAAACTNAGRWLYGFLAGGLLVLLAHAGGDILSSVVFAALLAAIFAPLIDQGVIWANIRRRARRLRNV</sequence>
<reference evidence="10 11" key="1">
    <citation type="submission" date="2007-11" db="EMBL/GenBank/DDBJ databases">
        <authorList>
            <person name="Wagner-Dobler I."/>
            <person name="Ferriera S."/>
            <person name="Johnson J."/>
            <person name="Kravitz S."/>
            <person name="Beeson K."/>
            <person name="Sutton G."/>
            <person name="Rogers Y.-H."/>
            <person name="Friedman R."/>
            <person name="Frazier M."/>
            <person name="Venter J.C."/>
        </authorList>
    </citation>
    <scope>NUCLEOTIDE SEQUENCE [LARGE SCALE GENOMIC DNA]</scope>
    <source>
        <strain evidence="10 11">HEL-45</strain>
    </source>
</reference>
<dbReference type="GO" id="GO:0016491">
    <property type="term" value="F:oxidoreductase activity"/>
    <property type="evidence" value="ECO:0007669"/>
    <property type="project" value="UniProtKB-KW"/>
</dbReference>
<feature type="transmembrane region" description="Helical" evidence="9">
    <location>
        <begin position="111"/>
        <end position="129"/>
    </location>
</feature>
<keyword evidence="10" id="KW-0560">Oxidoreductase</keyword>
<keyword evidence="4" id="KW-0288">FMN</keyword>
<dbReference type="InterPro" id="IPR004338">
    <property type="entry name" value="NqrB/RnfD"/>
</dbReference>
<feature type="transmembrane region" description="Helical" evidence="9">
    <location>
        <begin position="211"/>
        <end position="229"/>
    </location>
</feature>
<dbReference type="PANTHER" id="PTHR30578:SF1">
    <property type="entry name" value="NA(+)-TRANSLOCATING NADH-QUINONE REDUCTASE SUBUNIT B"/>
    <property type="match status" value="1"/>
</dbReference>
<dbReference type="EMBL" id="ABID01000001">
    <property type="protein sequence ID" value="EDQ05428.1"/>
    <property type="molecule type" value="Genomic_DNA"/>
</dbReference>
<keyword evidence="7 9" id="KW-1133">Transmembrane helix</keyword>
<dbReference type="Proteomes" id="UP000003257">
    <property type="component" value="Unassembled WGS sequence"/>
</dbReference>
<keyword evidence="6" id="KW-1278">Translocase</keyword>
<evidence type="ECO:0000313" key="11">
    <source>
        <dbReference type="Proteomes" id="UP000003257"/>
    </source>
</evidence>
<keyword evidence="3" id="KW-0285">Flavoprotein</keyword>
<evidence type="ECO:0000256" key="8">
    <source>
        <dbReference type="ARBA" id="ARBA00023136"/>
    </source>
</evidence>
<keyword evidence="5 9" id="KW-0812">Transmembrane</keyword>
<comment type="caution">
    <text evidence="10">The sequence shown here is derived from an EMBL/GenBank/DDBJ whole genome shotgun (WGS) entry which is preliminary data.</text>
</comment>
<dbReference type="EC" id="1.6.5.-" evidence="10"/>
<evidence type="ECO:0000256" key="2">
    <source>
        <dbReference type="ARBA" id="ARBA00022553"/>
    </source>
</evidence>
<proteinExistence type="predicted"/>
<feature type="transmembrane region" description="Helical" evidence="9">
    <location>
        <begin position="71"/>
        <end position="91"/>
    </location>
</feature>
<organism evidence="10 11">
    <name type="scientific">Sulfitobacter indolifex HEL-45</name>
    <dbReference type="NCBI Taxonomy" id="391624"/>
    <lineage>
        <taxon>Bacteria</taxon>
        <taxon>Pseudomonadati</taxon>
        <taxon>Pseudomonadota</taxon>
        <taxon>Alphaproteobacteria</taxon>
        <taxon>Rhodobacterales</taxon>
        <taxon>Roseobacteraceae</taxon>
        <taxon>Sulfitobacter</taxon>
    </lineage>
</organism>
<name>A0ABM9X7P7_9RHOB</name>
<dbReference type="Pfam" id="PF03116">
    <property type="entry name" value="NQR2_RnfD_RnfE"/>
    <property type="match status" value="2"/>
</dbReference>